<dbReference type="InterPro" id="IPR011009">
    <property type="entry name" value="Kinase-like_dom_sf"/>
</dbReference>
<dbReference type="InterPro" id="IPR051035">
    <property type="entry name" value="Mito_inheritance_9"/>
</dbReference>
<keyword evidence="5" id="KW-0496">Mitochondrion</keyword>
<gene>
    <name evidence="9" type="ORF">B0T24DRAFT_655265</name>
</gene>
<dbReference type="Pfam" id="PF01636">
    <property type="entry name" value="APH"/>
    <property type="match status" value="1"/>
</dbReference>
<dbReference type="SUPFAM" id="SSF56112">
    <property type="entry name" value="Protein kinase-like (PK-like)"/>
    <property type="match status" value="1"/>
</dbReference>
<reference evidence="9" key="1">
    <citation type="journal article" date="2023" name="Mol. Phylogenet. Evol.">
        <title>Genome-scale phylogeny and comparative genomics of the fungal order Sordariales.</title>
        <authorList>
            <person name="Hensen N."/>
            <person name="Bonometti L."/>
            <person name="Westerberg I."/>
            <person name="Brannstrom I.O."/>
            <person name="Guillou S."/>
            <person name="Cros-Aarteil S."/>
            <person name="Calhoun S."/>
            <person name="Haridas S."/>
            <person name="Kuo A."/>
            <person name="Mondo S."/>
            <person name="Pangilinan J."/>
            <person name="Riley R."/>
            <person name="LaButti K."/>
            <person name="Andreopoulos B."/>
            <person name="Lipzen A."/>
            <person name="Chen C."/>
            <person name="Yan M."/>
            <person name="Daum C."/>
            <person name="Ng V."/>
            <person name="Clum A."/>
            <person name="Steindorff A."/>
            <person name="Ohm R.A."/>
            <person name="Martin F."/>
            <person name="Silar P."/>
            <person name="Natvig D.O."/>
            <person name="Lalanne C."/>
            <person name="Gautier V."/>
            <person name="Ament-Velasquez S.L."/>
            <person name="Kruys A."/>
            <person name="Hutchinson M.I."/>
            <person name="Powell A.J."/>
            <person name="Barry K."/>
            <person name="Miller A.N."/>
            <person name="Grigoriev I.V."/>
            <person name="Debuchy R."/>
            <person name="Gladieux P."/>
            <person name="Hiltunen Thoren M."/>
            <person name="Johannesson H."/>
        </authorList>
    </citation>
    <scope>NUCLEOTIDE SEQUENCE</scope>
    <source>
        <strain evidence="9">CBS 958.72</strain>
    </source>
</reference>
<name>A0AAE0KN25_9PEZI</name>
<dbReference type="Gene3D" id="3.30.200.20">
    <property type="entry name" value="Phosphorylase Kinase, domain 1"/>
    <property type="match status" value="1"/>
</dbReference>
<dbReference type="InterPro" id="IPR002575">
    <property type="entry name" value="Aminoglycoside_PTrfase"/>
</dbReference>
<keyword evidence="9" id="KW-0808">Transferase</keyword>
<dbReference type="PANTHER" id="PTHR36091:SF1">
    <property type="entry name" value="ALTERED INHERITANCE OF MITOCHONDRIA PROTEIN 9, MITOCHONDRIAL"/>
    <property type="match status" value="1"/>
</dbReference>
<evidence type="ECO:0000256" key="6">
    <source>
        <dbReference type="ARBA" id="ARBA00031849"/>
    </source>
</evidence>
<feature type="compositionally biased region" description="Polar residues" evidence="7">
    <location>
        <begin position="11"/>
        <end position="21"/>
    </location>
</feature>
<dbReference type="GO" id="GO:0005739">
    <property type="term" value="C:mitochondrion"/>
    <property type="evidence" value="ECO:0007669"/>
    <property type="project" value="UniProtKB-SubCell"/>
</dbReference>
<keyword evidence="10" id="KW-1185">Reference proteome</keyword>
<evidence type="ECO:0000256" key="3">
    <source>
        <dbReference type="ARBA" id="ARBA00016197"/>
    </source>
</evidence>
<evidence type="ECO:0000256" key="1">
    <source>
        <dbReference type="ARBA" id="ARBA00004173"/>
    </source>
</evidence>
<feature type="domain" description="Aminoglycoside phosphotransferase" evidence="8">
    <location>
        <begin position="60"/>
        <end position="325"/>
    </location>
</feature>
<dbReference type="Gene3D" id="3.90.1200.10">
    <property type="match status" value="1"/>
</dbReference>
<evidence type="ECO:0000256" key="7">
    <source>
        <dbReference type="SAM" id="MobiDB-lite"/>
    </source>
</evidence>
<evidence type="ECO:0000256" key="4">
    <source>
        <dbReference type="ARBA" id="ARBA00022946"/>
    </source>
</evidence>
<comment type="similarity">
    <text evidence="2">Belongs to the AIM9 family.</text>
</comment>
<proteinExistence type="inferred from homology"/>
<reference evidence="9" key="2">
    <citation type="submission" date="2023-06" db="EMBL/GenBank/DDBJ databases">
        <authorList>
            <consortium name="Lawrence Berkeley National Laboratory"/>
            <person name="Haridas S."/>
            <person name="Hensen N."/>
            <person name="Bonometti L."/>
            <person name="Westerberg I."/>
            <person name="Brannstrom I.O."/>
            <person name="Guillou S."/>
            <person name="Cros-Aarteil S."/>
            <person name="Calhoun S."/>
            <person name="Kuo A."/>
            <person name="Mondo S."/>
            <person name="Pangilinan J."/>
            <person name="Riley R."/>
            <person name="Labutti K."/>
            <person name="Andreopoulos B."/>
            <person name="Lipzen A."/>
            <person name="Chen C."/>
            <person name="Yanf M."/>
            <person name="Daum C."/>
            <person name="Ng V."/>
            <person name="Clum A."/>
            <person name="Steindorff A."/>
            <person name="Ohm R."/>
            <person name="Martin F."/>
            <person name="Silar P."/>
            <person name="Natvig D."/>
            <person name="Lalanne C."/>
            <person name="Gautier V."/>
            <person name="Ament-Velasquez S.L."/>
            <person name="Kruys A."/>
            <person name="Hutchinson M.I."/>
            <person name="Powell A.J."/>
            <person name="Barry K."/>
            <person name="Miller A.N."/>
            <person name="Grigoriev I.V."/>
            <person name="Debuchy R."/>
            <person name="Gladieux P."/>
            <person name="Thoren M.H."/>
            <person name="Johannesson H."/>
        </authorList>
    </citation>
    <scope>NUCLEOTIDE SEQUENCE</scope>
    <source>
        <strain evidence="9">CBS 958.72</strain>
    </source>
</reference>
<accession>A0AAE0KN25</accession>
<keyword evidence="4" id="KW-0809">Transit peptide</keyword>
<evidence type="ECO:0000259" key="8">
    <source>
        <dbReference type="Pfam" id="PF01636"/>
    </source>
</evidence>
<sequence length="515" mass="58277">MLQWPRGLPFKSTQKPHVTGNLPTATAARRLSFDFDGLCRRVVACRPGASKVVSCEKHEGGYNRAFLLSLDDGSTLVARIPFPVAGPPRLVTNSEVATLAYLRKTTSLPVPTVLDWSDDAQNPLKTEYIIMEHVDGVQLRQQWETMNPLTHLLCVESLAKLLKELNLLQFPAYGSIYFDSAPVHDSQRVPLSDGFFIGPSLAHRYWPECGPGLDRWYQRRRPNRGPWTSFEAFTESLVDIGVSHFPPETVPGTLDHYGSVQENLELLDALDKATAELSKDQRLLDVSEPRLFHNDLHMRNIFVSRADPAQITGLIDWQSATLDPIFLYAHMTPDLCTHPQSAQDLLQGEDDEQSGNMDAKKRKKAGTDDVDRCRQAWELLLIISAPKLHKARALDEALLRPFRQCYSTWYCAYQPTSEGLTRHAKLSEDLEAVMVLEKWHRQALGCASDGWVPAETWQEVLELHEEFYENWMRAARKAGDEGMTEEKAEKMWPFDTPQILRHLPTVLGGKRGLAK</sequence>
<dbReference type="Proteomes" id="UP001287356">
    <property type="component" value="Unassembled WGS sequence"/>
</dbReference>
<feature type="region of interest" description="Disordered" evidence="7">
    <location>
        <begin position="1"/>
        <end position="21"/>
    </location>
</feature>
<evidence type="ECO:0000256" key="5">
    <source>
        <dbReference type="ARBA" id="ARBA00023128"/>
    </source>
</evidence>
<organism evidence="9 10">
    <name type="scientific">Lasiosphaeria ovina</name>
    <dbReference type="NCBI Taxonomy" id="92902"/>
    <lineage>
        <taxon>Eukaryota</taxon>
        <taxon>Fungi</taxon>
        <taxon>Dikarya</taxon>
        <taxon>Ascomycota</taxon>
        <taxon>Pezizomycotina</taxon>
        <taxon>Sordariomycetes</taxon>
        <taxon>Sordariomycetidae</taxon>
        <taxon>Sordariales</taxon>
        <taxon>Lasiosphaeriaceae</taxon>
        <taxon>Lasiosphaeria</taxon>
    </lineage>
</organism>
<comment type="caution">
    <text evidence="9">The sequence shown here is derived from an EMBL/GenBank/DDBJ whole genome shotgun (WGS) entry which is preliminary data.</text>
</comment>
<dbReference type="PANTHER" id="PTHR36091">
    <property type="entry name" value="ALTERED INHERITANCE OF MITOCHONDRIA PROTEIN 9, MITOCHONDRIAL"/>
    <property type="match status" value="1"/>
</dbReference>
<dbReference type="AlphaFoldDB" id="A0AAE0KN25"/>
<dbReference type="GO" id="GO:0016301">
    <property type="term" value="F:kinase activity"/>
    <property type="evidence" value="ECO:0007669"/>
    <property type="project" value="UniProtKB-KW"/>
</dbReference>
<keyword evidence="9" id="KW-0418">Kinase</keyword>
<dbReference type="EMBL" id="JAULSN010000002">
    <property type="protein sequence ID" value="KAK3379489.1"/>
    <property type="molecule type" value="Genomic_DNA"/>
</dbReference>
<evidence type="ECO:0000313" key="10">
    <source>
        <dbReference type="Proteomes" id="UP001287356"/>
    </source>
</evidence>
<evidence type="ECO:0000313" key="9">
    <source>
        <dbReference type="EMBL" id="KAK3379489.1"/>
    </source>
</evidence>
<protein>
    <recommendedName>
        <fullName evidence="3">Altered inheritance of mitochondria protein 9, mitochondrial</fullName>
    </recommendedName>
    <alternativeName>
        <fullName evidence="6">Found in mitochondrial proteome protein 29</fullName>
    </alternativeName>
</protein>
<comment type="subcellular location">
    <subcellularLocation>
        <location evidence="1">Mitochondrion</location>
    </subcellularLocation>
</comment>
<evidence type="ECO:0000256" key="2">
    <source>
        <dbReference type="ARBA" id="ARBA00005543"/>
    </source>
</evidence>